<sequence>MGNGIFSGSAQQEVESMEPDTGCIILGRAIDHQEDEVGRFSKQSSLTTTEKLSYHTPTCLTQQPQATSSTPPLVQTLTRTSSSVTIPEIFLAIFNHIQLLVFPDLSPPAENDNFDLHSLIRPLLSAQRKSVPICNNKSRPGMAPAFVSRWPIAEDPSRWGIYHGPYWGLFHPARRPRGIWDGKGLPCSMFEVVLKWK</sequence>
<dbReference type="Proteomes" id="UP000887013">
    <property type="component" value="Unassembled WGS sequence"/>
</dbReference>
<comment type="caution">
    <text evidence="1">The sequence shown here is derived from an EMBL/GenBank/DDBJ whole genome shotgun (WGS) entry which is preliminary data.</text>
</comment>
<evidence type="ECO:0000313" key="2">
    <source>
        <dbReference type="Proteomes" id="UP000887013"/>
    </source>
</evidence>
<proteinExistence type="predicted"/>
<gene>
    <name evidence="1" type="ORF">NPIL_53321</name>
</gene>
<keyword evidence="2" id="KW-1185">Reference proteome</keyword>
<evidence type="ECO:0000313" key="1">
    <source>
        <dbReference type="EMBL" id="GFT23957.1"/>
    </source>
</evidence>
<dbReference type="AlphaFoldDB" id="A0A8X6NPF9"/>
<dbReference type="EMBL" id="BMAW01059986">
    <property type="protein sequence ID" value="GFT23957.1"/>
    <property type="molecule type" value="Genomic_DNA"/>
</dbReference>
<name>A0A8X6NPF9_NEPPI</name>
<protein>
    <submittedName>
        <fullName evidence="1">Uncharacterized protein</fullName>
    </submittedName>
</protein>
<accession>A0A8X6NPF9</accession>
<reference evidence="1" key="1">
    <citation type="submission" date="2020-08" db="EMBL/GenBank/DDBJ databases">
        <title>Multicomponent nature underlies the extraordinary mechanical properties of spider dragline silk.</title>
        <authorList>
            <person name="Kono N."/>
            <person name="Nakamura H."/>
            <person name="Mori M."/>
            <person name="Yoshida Y."/>
            <person name="Ohtoshi R."/>
            <person name="Malay A.D."/>
            <person name="Moran D.A.P."/>
            <person name="Tomita M."/>
            <person name="Numata K."/>
            <person name="Arakawa K."/>
        </authorList>
    </citation>
    <scope>NUCLEOTIDE SEQUENCE</scope>
</reference>
<organism evidence="1 2">
    <name type="scientific">Nephila pilipes</name>
    <name type="common">Giant wood spider</name>
    <name type="synonym">Nephila maculata</name>
    <dbReference type="NCBI Taxonomy" id="299642"/>
    <lineage>
        <taxon>Eukaryota</taxon>
        <taxon>Metazoa</taxon>
        <taxon>Ecdysozoa</taxon>
        <taxon>Arthropoda</taxon>
        <taxon>Chelicerata</taxon>
        <taxon>Arachnida</taxon>
        <taxon>Araneae</taxon>
        <taxon>Araneomorphae</taxon>
        <taxon>Entelegynae</taxon>
        <taxon>Araneoidea</taxon>
        <taxon>Nephilidae</taxon>
        <taxon>Nephila</taxon>
    </lineage>
</organism>